<comment type="caution">
    <text evidence="3">The sequence shown here is derived from an EMBL/GenBank/DDBJ whole genome shotgun (WGS) entry which is preliminary data.</text>
</comment>
<keyword evidence="4" id="KW-1185">Reference proteome</keyword>
<evidence type="ECO:0000313" key="3">
    <source>
        <dbReference type="EMBL" id="KFZ37242.1"/>
    </source>
</evidence>
<evidence type="ECO:0000256" key="1">
    <source>
        <dbReference type="SAM" id="MobiDB-lite"/>
    </source>
</evidence>
<name>A0A094JDD3_9GAMM</name>
<dbReference type="STRING" id="1515746.HR45_11205"/>
<dbReference type="AlphaFoldDB" id="A0A094JDD3"/>
<dbReference type="eggNOG" id="ENOG5031TMU">
    <property type="taxonomic scope" value="Bacteria"/>
</dbReference>
<proteinExistence type="predicted"/>
<accession>A0A094JDD3</accession>
<feature type="transmembrane region" description="Helical" evidence="2">
    <location>
        <begin position="21"/>
        <end position="42"/>
    </location>
</feature>
<feature type="region of interest" description="Disordered" evidence="1">
    <location>
        <begin position="77"/>
        <end position="119"/>
    </location>
</feature>
<protein>
    <submittedName>
        <fullName evidence="3">Uncharacterized protein</fullName>
    </submittedName>
</protein>
<keyword evidence="2" id="KW-1133">Transmembrane helix</keyword>
<organism evidence="3 4">
    <name type="scientific">Shewanella mangrovi</name>
    <dbReference type="NCBI Taxonomy" id="1515746"/>
    <lineage>
        <taxon>Bacteria</taxon>
        <taxon>Pseudomonadati</taxon>
        <taxon>Pseudomonadota</taxon>
        <taxon>Gammaproteobacteria</taxon>
        <taxon>Alteromonadales</taxon>
        <taxon>Shewanellaceae</taxon>
        <taxon>Shewanella</taxon>
    </lineage>
</organism>
<gene>
    <name evidence="3" type="ORF">HR45_11205</name>
</gene>
<reference evidence="3 4" key="1">
    <citation type="submission" date="2014-06" db="EMBL/GenBank/DDBJ databases">
        <title>Shewanella sp. YQH10.</title>
        <authorList>
            <person name="Liu Y."/>
            <person name="Zeng R."/>
        </authorList>
    </citation>
    <scope>NUCLEOTIDE SEQUENCE [LARGE SCALE GENOMIC DNA]</scope>
    <source>
        <strain evidence="3 4">YQH10</strain>
    </source>
</reference>
<dbReference type="RefSeq" id="WP_052074690.1">
    <property type="nucleotide sequence ID" value="NZ_JPEO01000007.1"/>
</dbReference>
<evidence type="ECO:0000313" key="4">
    <source>
        <dbReference type="Proteomes" id="UP000029264"/>
    </source>
</evidence>
<dbReference type="OrthoDB" id="6272870at2"/>
<dbReference type="Proteomes" id="UP000029264">
    <property type="component" value="Unassembled WGS sequence"/>
</dbReference>
<feature type="compositionally biased region" description="Polar residues" evidence="1">
    <location>
        <begin position="106"/>
        <end position="119"/>
    </location>
</feature>
<keyword evidence="2" id="KW-0472">Membrane</keyword>
<dbReference type="EMBL" id="JPEO01000007">
    <property type="protein sequence ID" value="KFZ37242.1"/>
    <property type="molecule type" value="Genomic_DNA"/>
</dbReference>
<sequence>MTTLVINATDNVDVKQLHIGALWRFLLPVAVVHLVLIVFLSFQTALTVTPSFVRPQAIRSFLYQAPKHTVSKQVVRPNQMPATPQVPNSAAKKSKPNPALVGQANVAPSNNSKVNSTPLQPKDANVVHNEPQSISVSDATAHYLRQQQQAAVQSSVNYAQHQKAHKSESDMTPNLDALVLPTVPVAERNGSLDSPLDPNRIVKNGDTCYRVVKTPTQLNPYAENLGFAFKCGKTDDERLLESSLKNRINQHRN</sequence>
<evidence type="ECO:0000256" key="2">
    <source>
        <dbReference type="SAM" id="Phobius"/>
    </source>
</evidence>
<keyword evidence="2" id="KW-0812">Transmembrane</keyword>